<comment type="caution">
    <text evidence="7">The sequence shown here is derived from an EMBL/GenBank/DDBJ whole genome shotgun (WGS) entry which is preliminary data.</text>
</comment>
<dbReference type="Pfam" id="PF00816">
    <property type="entry name" value="Histone_HNS"/>
    <property type="match status" value="1"/>
</dbReference>
<keyword evidence="3" id="KW-0963">Cytoplasm</keyword>
<dbReference type="SUPFAM" id="SSF81273">
    <property type="entry name" value="H-NS histone-like proteins"/>
    <property type="match status" value="1"/>
</dbReference>
<evidence type="ECO:0000256" key="3">
    <source>
        <dbReference type="ARBA" id="ARBA00022490"/>
    </source>
</evidence>
<reference evidence="7" key="1">
    <citation type="submission" date="2022-11" db="EMBL/GenBank/DDBJ databases">
        <title>Robbsia betulipollinis sp. nov., isolated from pollen of birch (Betula pendula).</title>
        <authorList>
            <person name="Shi H."/>
            <person name="Ambika Manirajan B."/>
            <person name="Ratering S."/>
            <person name="Geissler-Plaum R."/>
            <person name="Schnell S."/>
        </authorList>
    </citation>
    <scope>NUCLEOTIDE SEQUENCE</scope>
    <source>
        <strain evidence="7">Bb-Pol-6</strain>
    </source>
</reference>
<sequence length="102" mass="11495">MAEPAELEQLLKEQEALETRINAIKSEQKQAVVNEIKSKIALFGLSIADLGLYIPSTSRERNYRSKPVAPKYRDPETGATWAGRGKPPRWMAGRDRAEFLIP</sequence>
<name>A0ABT3ZPE0_9BURK</name>
<dbReference type="PANTHER" id="PTHR38097:SF2">
    <property type="entry name" value="DNA-BINDING PROTEIN STPA"/>
    <property type="match status" value="1"/>
</dbReference>
<dbReference type="SMART" id="SM00528">
    <property type="entry name" value="HNS"/>
    <property type="match status" value="1"/>
</dbReference>
<dbReference type="Gene3D" id="4.10.430.30">
    <property type="match status" value="1"/>
</dbReference>
<evidence type="ECO:0000259" key="6">
    <source>
        <dbReference type="SMART" id="SM00528"/>
    </source>
</evidence>
<keyword evidence="8" id="KW-1185">Reference proteome</keyword>
<evidence type="ECO:0000313" key="7">
    <source>
        <dbReference type="EMBL" id="MCY0388418.1"/>
    </source>
</evidence>
<comment type="subcellular location">
    <subcellularLocation>
        <location evidence="1">Cytoplasm</location>
        <location evidence="1">Nucleoid</location>
    </subcellularLocation>
</comment>
<proteinExistence type="inferred from homology"/>
<dbReference type="EMBL" id="JAPMXC010000004">
    <property type="protein sequence ID" value="MCY0388418.1"/>
    <property type="molecule type" value="Genomic_DNA"/>
</dbReference>
<gene>
    <name evidence="7" type="ORF">OVY01_14490</name>
</gene>
<dbReference type="Proteomes" id="UP001082899">
    <property type="component" value="Unassembled WGS sequence"/>
</dbReference>
<dbReference type="PANTHER" id="PTHR38097">
    <property type="match status" value="1"/>
</dbReference>
<evidence type="ECO:0000313" key="8">
    <source>
        <dbReference type="Proteomes" id="UP001082899"/>
    </source>
</evidence>
<dbReference type="InterPro" id="IPR027444">
    <property type="entry name" value="H-NS_C_dom"/>
</dbReference>
<protein>
    <submittedName>
        <fullName evidence="7">H-NS histone family protein</fullName>
    </submittedName>
</protein>
<keyword evidence="4" id="KW-0238">DNA-binding</keyword>
<comment type="similarity">
    <text evidence="2">Belongs to the histone-like protein H-NS family.</text>
</comment>
<organism evidence="7 8">
    <name type="scientific">Robbsia betulipollinis</name>
    <dbReference type="NCBI Taxonomy" id="2981849"/>
    <lineage>
        <taxon>Bacteria</taxon>
        <taxon>Pseudomonadati</taxon>
        <taxon>Pseudomonadota</taxon>
        <taxon>Betaproteobacteria</taxon>
        <taxon>Burkholderiales</taxon>
        <taxon>Burkholderiaceae</taxon>
        <taxon>Robbsia</taxon>
    </lineage>
</organism>
<evidence type="ECO:0000256" key="2">
    <source>
        <dbReference type="ARBA" id="ARBA00010610"/>
    </source>
</evidence>
<feature type="region of interest" description="Disordered" evidence="5">
    <location>
        <begin position="65"/>
        <end position="87"/>
    </location>
</feature>
<evidence type="ECO:0000256" key="4">
    <source>
        <dbReference type="ARBA" id="ARBA00023125"/>
    </source>
</evidence>
<dbReference type="RefSeq" id="WP_267848311.1">
    <property type="nucleotide sequence ID" value="NZ_JAPMXC010000004.1"/>
</dbReference>
<accession>A0ABT3ZPE0</accession>
<feature type="domain" description="DNA-binding protein H-NS-like C-terminal" evidence="6">
    <location>
        <begin position="62"/>
        <end position="101"/>
    </location>
</feature>
<evidence type="ECO:0000256" key="1">
    <source>
        <dbReference type="ARBA" id="ARBA00004453"/>
    </source>
</evidence>
<evidence type="ECO:0000256" key="5">
    <source>
        <dbReference type="SAM" id="MobiDB-lite"/>
    </source>
</evidence>